<comment type="function">
    <text evidence="9">Acts as an acyl-protein thioesterase that hydrolyzes fatty acids from acylated residues in proteins. Regulates the mitochondrial S-depalmitoylation of the nucleophilic active site residue of peroxiredoxin-5/PRDX5, a key antioxidant protein, therefore modulating mitochondrial antioxidant ability. Also catalyzes the deglucuronidation of mycophenolic acid acyl-glucuronide, an active metabolite of the immunosuppressant drug mycophenolate.</text>
</comment>
<evidence type="ECO:0000256" key="8">
    <source>
        <dbReference type="ARBA" id="ARBA00042704"/>
    </source>
</evidence>
<proteinExistence type="predicted"/>
<evidence type="ECO:0000256" key="5">
    <source>
        <dbReference type="ARBA" id="ARBA00039314"/>
    </source>
</evidence>
<evidence type="ECO:0000259" key="12">
    <source>
        <dbReference type="Pfam" id="PF12697"/>
    </source>
</evidence>
<dbReference type="InterPro" id="IPR029058">
    <property type="entry name" value="AB_hydrolase_fold"/>
</dbReference>
<keyword evidence="14" id="KW-1185">Reference proteome</keyword>
<dbReference type="SUPFAM" id="SSF53474">
    <property type="entry name" value="alpha/beta-Hydrolases"/>
    <property type="match status" value="1"/>
</dbReference>
<dbReference type="EMBL" id="SSOA01000007">
    <property type="protein sequence ID" value="THF48916.1"/>
    <property type="molecule type" value="Genomic_DNA"/>
</dbReference>
<protein>
    <recommendedName>
        <fullName evidence="5">Palmitoyl-protein thioesterase ABHD10, mitochondrial</fullName>
        <ecNumber evidence="4">3.1.1.93</ecNumber>
        <ecNumber evidence="1">3.1.2.22</ecNumber>
    </recommendedName>
    <alternativeName>
        <fullName evidence="7">Acyl-protein thioesterase ABHD10</fullName>
    </alternativeName>
    <alternativeName>
        <fullName evidence="8">Alpha/beta hydrolase domain-containing protein 10</fullName>
    </alternativeName>
    <alternativeName>
        <fullName evidence="6">Mycophenolic acid acyl-glucuronide esterase, mitochondrial</fullName>
    </alternativeName>
</protein>
<gene>
    <name evidence="13" type="ORF">E6C51_13615</name>
</gene>
<dbReference type="GO" id="GO:0102390">
    <property type="term" value="F:mycophenolic acid acyl-glucuronide esterase activity"/>
    <property type="evidence" value="ECO:0007669"/>
    <property type="project" value="UniProtKB-EC"/>
</dbReference>
<evidence type="ECO:0000256" key="11">
    <source>
        <dbReference type="ARBA" id="ARBA00047972"/>
    </source>
</evidence>
<feature type="domain" description="AB hydrolase-1" evidence="12">
    <location>
        <begin position="57"/>
        <end position="253"/>
    </location>
</feature>
<dbReference type="AlphaFoldDB" id="A0A4V3W7W3"/>
<evidence type="ECO:0000256" key="4">
    <source>
        <dbReference type="ARBA" id="ARBA00039132"/>
    </source>
</evidence>
<evidence type="ECO:0000256" key="10">
    <source>
        <dbReference type="ARBA" id="ARBA00047409"/>
    </source>
</evidence>
<organism evidence="13 14">
    <name type="scientific">Allorhizobium terrae</name>
    <dbReference type="NCBI Taxonomy" id="1848972"/>
    <lineage>
        <taxon>Bacteria</taxon>
        <taxon>Pseudomonadati</taxon>
        <taxon>Pseudomonadota</taxon>
        <taxon>Alphaproteobacteria</taxon>
        <taxon>Hyphomicrobiales</taxon>
        <taxon>Rhizobiaceae</taxon>
        <taxon>Rhizobium/Agrobacterium group</taxon>
        <taxon>Allorhizobium</taxon>
    </lineage>
</organism>
<evidence type="ECO:0000256" key="1">
    <source>
        <dbReference type="ARBA" id="ARBA00012423"/>
    </source>
</evidence>
<dbReference type="RefSeq" id="WP_190236365.1">
    <property type="nucleotide sequence ID" value="NZ_SSOA01000007.1"/>
</dbReference>
<comment type="catalytic activity">
    <reaction evidence="11">
        <text>mycophenolic acid O-acyl-beta-D-glucuronide + H2O = mycophenolate + D-glucuronate + H(+)</text>
        <dbReference type="Rhea" id="RHEA:34179"/>
        <dbReference type="ChEBI" id="CHEBI:15377"/>
        <dbReference type="ChEBI" id="CHEBI:15378"/>
        <dbReference type="ChEBI" id="CHEBI:58720"/>
        <dbReference type="ChEBI" id="CHEBI:62932"/>
        <dbReference type="ChEBI" id="CHEBI:66982"/>
        <dbReference type="EC" id="3.1.1.93"/>
    </reaction>
    <physiologicalReaction direction="left-to-right" evidence="11">
        <dbReference type="Rhea" id="RHEA:34180"/>
    </physiologicalReaction>
</comment>
<evidence type="ECO:0000256" key="3">
    <source>
        <dbReference type="ARBA" id="ARBA00022946"/>
    </source>
</evidence>
<comment type="catalytic activity">
    <reaction evidence="10">
        <text>S-hexadecanoyl-L-cysteinyl-[protein] + H2O = L-cysteinyl-[protein] + hexadecanoate + H(+)</text>
        <dbReference type="Rhea" id="RHEA:19233"/>
        <dbReference type="Rhea" id="RHEA-COMP:10131"/>
        <dbReference type="Rhea" id="RHEA-COMP:11032"/>
        <dbReference type="ChEBI" id="CHEBI:7896"/>
        <dbReference type="ChEBI" id="CHEBI:15377"/>
        <dbReference type="ChEBI" id="CHEBI:15378"/>
        <dbReference type="ChEBI" id="CHEBI:29950"/>
        <dbReference type="ChEBI" id="CHEBI:74151"/>
        <dbReference type="EC" id="3.1.2.22"/>
    </reaction>
    <physiologicalReaction direction="left-to-right" evidence="10">
        <dbReference type="Rhea" id="RHEA:19234"/>
    </physiologicalReaction>
</comment>
<name>A0A4V3W7W3_9HYPH</name>
<dbReference type="Proteomes" id="UP000310754">
    <property type="component" value="Unassembled WGS sequence"/>
</dbReference>
<keyword evidence="2 13" id="KW-0378">Hydrolase</keyword>
<keyword evidence="3" id="KW-0809">Transit peptide</keyword>
<dbReference type="GO" id="GO:0008474">
    <property type="term" value="F:palmitoyl-(protein) hydrolase activity"/>
    <property type="evidence" value="ECO:0007669"/>
    <property type="project" value="UniProtKB-EC"/>
</dbReference>
<accession>A0A4V3W7W3</accession>
<evidence type="ECO:0000256" key="9">
    <source>
        <dbReference type="ARBA" id="ARBA00046047"/>
    </source>
</evidence>
<dbReference type="Gene3D" id="3.40.50.1820">
    <property type="entry name" value="alpha/beta hydrolase"/>
    <property type="match status" value="1"/>
</dbReference>
<dbReference type="EC" id="3.1.1.93" evidence="4"/>
<evidence type="ECO:0000313" key="13">
    <source>
        <dbReference type="EMBL" id="THF48916.1"/>
    </source>
</evidence>
<reference evidence="13 14" key="1">
    <citation type="submission" date="2019-04" db="EMBL/GenBank/DDBJ databases">
        <title>Rhizobium terrae sp. nov., isolated from a paddy soil.</title>
        <authorList>
            <person name="Lin S.-Y."/>
            <person name="Hameed A."/>
            <person name="Huang H.-I."/>
            <person name="Young C.-C."/>
        </authorList>
    </citation>
    <scope>NUCLEOTIDE SEQUENCE [LARGE SCALE GENOMIC DNA]</scope>
    <source>
        <strain evidence="13 14">CC-HIH110</strain>
    </source>
</reference>
<evidence type="ECO:0000313" key="14">
    <source>
        <dbReference type="Proteomes" id="UP000310754"/>
    </source>
</evidence>
<evidence type="ECO:0000256" key="7">
    <source>
        <dbReference type="ARBA" id="ARBA00042645"/>
    </source>
</evidence>
<dbReference type="InterPro" id="IPR052382">
    <property type="entry name" value="ABHD10_acyl-thioesterase"/>
</dbReference>
<dbReference type="Pfam" id="PF12697">
    <property type="entry name" value="Abhydrolase_6"/>
    <property type="match status" value="1"/>
</dbReference>
<evidence type="ECO:0000256" key="2">
    <source>
        <dbReference type="ARBA" id="ARBA00022801"/>
    </source>
</evidence>
<dbReference type="PANTHER" id="PTHR16138:SF7">
    <property type="entry name" value="PALMITOYL-PROTEIN THIOESTERASE ABHD10, MITOCHONDRIAL"/>
    <property type="match status" value="1"/>
</dbReference>
<dbReference type="PANTHER" id="PTHR16138">
    <property type="entry name" value="MYCOPHENOLIC ACID ACYL-GLUCURONIDE ESTERASE, MITOCHONDRIAL"/>
    <property type="match status" value="1"/>
</dbReference>
<sequence>MTDKTQAVDAETITVGQGQAARSIAILNRRATQEQLPTLVWLGGYRSDMTGTKAIEMDALAATLGAGAIRFDYSGHGASGGEFRDGTISRWLEEAQAVLAHLAPRRVLLVGSSMGGWIALRLAQEVAKSQSGPEVAGMVLIAPAPDFTSELIEPHLTDDQRSQLTEKGYFEEKSEYSPDPNIYTRALLEDGRLNRVMNGIVQTGCPVHILQGMADPDVPYQHALKLMEHLPSDDVVLTLVRDGDHRLSRPEDILRMRQALQNLINGGE</sequence>
<dbReference type="InterPro" id="IPR000073">
    <property type="entry name" value="AB_hydrolase_1"/>
</dbReference>
<comment type="caution">
    <text evidence="13">The sequence shown here is derived from an EMBL/GenBank/DDBJ whole genome shotgun (WGS) entry which is preliminary data.</text>
</comment>
<evidence type="ECO:0000256" key="6">
    <source>
        <dbReference type="ARBA" id="ARBA00041520"/>
    </source>
</evidence>
<dbReference type="EC" id="3.1.2.22" evidence="1"/>